<keyword evidence="2" id="KW-0472">Membrane</keyword>
<dbReference type="Proteomes" id="UP001550853">
    <property type="component" value="Unassembled WGS sequence"/>
</dbReference>
<comment type="caution">
    <text evidence="3">The sequence shown here is derived from an EMBL/GenBank/DDBJ whole genome shotgun (WGS) entry which is preliminary data.</text>
</comment>
<dbReference type="RefSeq" id="WP_157848016.1">
    <property type="nucleotide sequence ID" value="NZ_JBEZVI010000006.1"/>
</dbReference>
<keyword evidence="2" id="KW-1133">Transmembrane helix</keyword>
<dbReference type="EMBL" id="JBEZVI010000006">
    <property type="protein sequence ID" value="MEU3710595.1"/>
    <property type="molecule type" value="Genomic_DNA"/>
</dbReference>
<feature type="compositionally biased region" description="Low complexity" evidence="1">
    <location>
        <begin position="63"/>
        <end position="99"/>
    </location>
</feature>
<feature type="compositionally biased region" description="Low complexity" evidence="1">
    <location>
        <begin position="44"/>
        <end position="54"/>
    </location>
</feature>
<name>A0ABV2YXW6_9ACTN</name>
<evidence type="ECO:0000313" key="3">
    <source>
        <dbReference type="EMBL" id="MEU3710595.1"/>
    </source>
</evidence>
<organism evidence="3 4">
    <name type="scientific">Streptomyces catenulae</name>
    <dbReference type="NCBI Taxonomy" id="66875"/>
    <lineage>
        <taxon>Bacteria</taxon>
        <taxon>Bacillati</taxon>
        <taxon>Actinomycetota</taxon>
        <taxon>Actinomycetes</taxon>
        <taxon>Kitasatosporales</taxon>
        <taxon>Streptomycetaceae</taxon>
        <taxon>Streptomyces</taxon>
    </lineage>
</organism>
<proteinExistence type="predicted"/>
<gene>
    <name evidence="3" type="ORF">AB0E61_10920</name>
</gene>
<feature type="compositionally biased region" description="Low complexity" evidence="1">
    <location>
        <begin position="158"/>
        <end position="175"/>
    </location>
</feature>
<evidence type="ECO:0000256" key="1">
    <source>
        <dbReference type="SAM" id="MobiDB-lite"/>
    </source>
</evidence>
<accession>A0ABV2YXW6</accession>
<feature type="compositionally biased region" description="Pro residues" evidence="1">
    <location>
        <begin position="109"/>
        <end position="144"/>
    </location>
</feature>
<evidence type="ECO:0000313" key="4">
    <source>
        <dbReference type="Proteomes" id="UP001550853"/>
    </source>
</evidence>
<feature type="transmembrane region" description="Helical" evidence="2">
    <location>
        <begin position="235"/>
        <end position="257"/>
    </location>
</feature>
<keyword evidence="2" id="KW-0812">Transmembrane</keyword>
<dbReference type="Gene3D" id="2.130.10.10">
    <property type="entry name" value="YVTN repeat-like/Quinoprotein amine dehydrogenase"/>
    <property type="match status" value="1"/>
</dbReference>
<reference evidence="3 4" key="1">
    <citation type="submission" date="2024-06" db="EMBL/GenBank/DDBJ databases">
        <title>The Natural Products Discovery Center: Release of the First 8490 Sequenced Strains for Exploring Actinobacteria Biosynthetic Diversity.</title>
        <authorList>
            <person name="Kalkreuter E."/>
            <person name="Kautsar S.A."/>
            <person name="Yang D."/>
            <person name="Bader C.D."/>
            <person name="Teijaro C.N."/>
            <person name="Fluegel L."/>
            <person name="Davis C.M."/>
            <person name="Simpson J.R."/>
            <person name="Lauterbach L."/>
            <person name="Steele A.D."/>
            <person name="Gui C."/>
            <person name="Meng S."/>
            <person name="Li G."/>
            <person name="Viehrig K."/>
            <person name="Ye F."/>
            <person name="Su P."/>
            <person name="Kiefer A.F."/>
            <person name="Nichols A."/>
            <person name="Cepeda A.J."/>
            <person name="Yan W."/>
            <person name="Fan B."/>
            <person name="Jiang Y."/>
            <person name="Adhikari A."/>
            <person name="Zheng C.-J."/>
            <person name="Schuster L."/>
            <person name="Cowan T.M."/>
            <person name="Smanski M.J."/>
            <person name="Chevrette M.G."/>
            <person name="De Carvalho L.P.S."/>
            <person name="Shen B."/>
        </authorList>
    </citation>
    <scope>NUCLEOTIDE SEQUENCE [LARGE SCALE GENOMIC DNA]</scope>
    <source>
        <strain evidence="3 4">NPDC033039</strain>
    </source>
</reference>
<feature type="compositionally biased region" description="Gly residues" evidence="1">
    <location>
        <begin position="210"/>
        <end position="220"/>
    </location>
</feature>
<feature type="region of interest" description="Disordered" evidence="1">
    <location>
        <begin position="1"/>
        <end position="226"/>
    </location>
</feature>
<dbReference type="SUPFAM" id="SSF50998">
    <property type="entry name" value="Quinoprotein alcohol dehydrogenase-like"/>
    <property type="match status" value="1"/>
</dbReference>
<protein>
    <submittedName>
        <fullName evidence="3">PQQ-binding-like beta-propeller repeat protein</fullName>
    </submittedName>
</protein>
<feature type="compositionally biased region" description="Low complexity" evidence="1">
    <location>
        <begin position="25"/>
        <end position="38"/>
    </location>
</feature>
<sequence>MTQEQGNGAHPQEEPPGSGPTRPDTATPGQGQPGAAPGAPTPATPGATPGAPATPAAPPPGPEASAPARPAGTMKLAAVQPPAAADQQAADQQAPARPAGTMQLSMAKPPAPGTPPVPPQGQPGAPQPPAPQGHPGTPPPPGPYGAPQGQPGAPGPYAPGQGVPGAYGQQPGAPGMYPPPGGPMAPGQGGAGFPPRGGPQGFGQPPQGGAPFGPGPGGVPGAPLPPGGQRRGIPLAAILAIVFVLVVALGTGGYFLLRGSSDDGAEQRPPLSMAQMWNVDLKKSATPPDEKLGMRSVWMTDGAVVYGDKDGVRAYNDQTGKKEWELEAPKGAGEVCALPAEPNGDGVGAAVFDSGGGDCSFLSVFDTKSGHTLWVRNLKGRQSEDHPLVGISHEQVVAAIGNTYSGYAISGGAGKWTLKWPAGDCTASFGMSNEYLARVSDCSKAKPHRTLLVQEHELDSFNAFVPNEKLEVERIVSDDPLVLLMGGNGPNDKRVLRTFDTESRPKPDKTIELTGDLAELDLEARTTMVDQDAKVLVTTYGNHAGTTAVDLKTGKRLWKRSGAAAVALDGEHVIAVGASHGSPSHPATQDPELLSLGLRDAKTELMGTLFTEKHDLPSAPNMSMKWDGNERVLYVEGESVSTSQPFLRAYKASSGSPMPIPAD</sequence>
<dbReference type="InterPro" id="IPR011047">
    <property type="entry name" value="Quinoprotein_ADH-like_sf"/>
</dbReference>
<dbReference type="InterPro" id="IPR015943">
    <property type="entry name" value="WD40/YVTN_repeat-like_dom_sf"/>
</dbReference>
<keyword evidence="4" id="KW-1185">Reference proteome</keyword>
<evidence type="ECO:0000256" key="2">
    <source>
        <dbReference type="SAM" id="Phobius"/>
    </source>
</evidence>